<dbReference type="EMBL" id="LR796794">
    <property type="protein sequence ID" value="CAB4166041.1"/>
    <property type="molecule type" value="Genomic_DNA"/>
</dbReference>
<feature type="transmembrane region" description="Helical" evidence="1">
    <location>
        <begin position="38"/>
        <end position="58"/>
    </location>
</feature>
<evidence type="ECO:0000256" key="1">
    <source>
        <dbReference type="SAM" id="Phobius"/>
    </source>
</evidence>
<sequence>MKREVMADVLDDFIAHITKIHEETHEATAAKLRKAERCLYGTLAVAACSLVATVVMAVTR</sequence>
<accession>A0A6J5P9F9</accession>
<evidence type="ECO:0000313" key="2">
    <source>
        <dbReference type="EMBL" id="CAB4166041.1"/>
    </source>
</evidence>
<protein>
    <submittedName>
        <fullName evidence="2">Uncharacterized protein</fullName>
    </submittedName>
</protein>
<keyword evidence="1" id="KW-0472">Membrane</keyword>
<organism evidence="2">
    <name type="scientific">uncultured Caudovirales phage</name>
    <dbReference type="NCBI Taxonomy" id="2100421"/>
    <lineage>
        <taxon>Viruses</taxon>
        <taxon>Duplodnaviria</taxon>
        <taxon>Heunggongvirae</taxon>
        <taxon>Uroviricota</taxon>
        <taxon>Caudoviricetes</taxon>
        <taxon>Peduoviridae</taxon>
        <taxon>Maltschvirus</taxon>
        <taxon>Maltschvirus maltsch</taxon>
    </lineage>
</organism>
<keyword evidence="1" id="KW-0812">Transmembrane</keyword>
<proteinExistence type="predicted"/>
<keyword evidence="1" id="KW-1133">Transmembrane helix</keyword>
<name>A0A6J5P9F9_9CAUD</name>
<gene>
    <name evidence="2" type="ORF">UFOVP836_10</name>
</gene>
<reference evidence="2" key="1">
    <citation type="submission" date="2020-04" db="EMBL/GenBank/DDBJ databases">
        <authorList>
            <person name="Chiriac C."/>
            <person name="Salcher M."/>
            <person name="Ghai R."/>
            <person name="Kavagutti S V."/>
        </authorList>
    </citation>
    <scope>NUCLEOTIDE SEQUENCE</scope>
</reference>